<dbReference type="Proteomes" id="UP000289886">
    <property type="component" value="Unassembled WGS sequence"/>
</dbReference>
<protein>
    <submittedName>
        <fullName evidence="1">Uncharacterized protein</fullName>
    </submittedName>
</protein>
<gene>
    <name evidence="1" type="ORF">EOD39_10770</name>
</gene>
<proteinExistence type="predicted"/>
<sequence>MHHYSSIRQEKVDKLVDMVVDVDVDVDVDVNRGLIVVMVVVFDTGDSQPGIERAAAHGGEHPLSRRRNYVARQIRVAQ</sequence>
<evidence type="ECO:0000313" key="1">
    <source>
        <dbReference type="EMBL" id="RXM27466.1"/>
    </source>
</evidence>
<keyword evidence="2" id="KW-1185">Reference proteome</keyword>
<dbReference type="EMBL" id="SCEB01215826">
    <property type="protein sequence ID" value="RXM27466.1"/>
    <property type="molecule type" value="Genomic_DNA"/>
</dbReference>
<name>A0A444TWZ3_ACIRT</name>
<dbReference type="AlphaFoldDB" id="A0A444TWZ3"/>
<reference evidence="1 2" key="1">
    <citation type="submission" date="2019-01" db="EMBL/GenBank/DDBJ databases">
        <title>Draft Genome and Complete Hox-Cluster Characterization of the Sterlet Sturgeon (Acipenser ruthenus).</title>
        <authorList>
            <person name="Wei Q."/>
        </authorList>
    </citation>
    <scope>NUCLEOTIDE SEQUENCE [LARGE SCALE GENOMIC DNA]</scope>
    <source>
        <strain evidence="1">WHYD16114868_AA</strain>
        <tissue evidence="1">Blood</tissue>
    </source>
</reference>
<evidence type="ECO:0000313" key="2">
    <source>
        <dbReference type="Proteomes" id="UP000289886"/>
    </source>
</evidence>
<accession>A0A444TWZ3</accession>
<comment type="caution">
    <text evidence="1">The sequence shown here is derived from an EMBL/GenBank/DDBJ whole genome shotgun (WGS) entry which is preliminary data.</text>
</comment>
<organism evidence="1 2">
    <name type="scientific">Acipenser ruthenus</name>
    <name type="common">Sterlet sturgeon</name>
    <dbReference type="NCBI Taxonomy" id="7906"/>
    <lineage>
        <taxon>Eukaryota</taxon>
        <taxon>Metazoa</taxon>
        <taxon>Chordata</taxon>
        <taxon>Craniata</taxon>
        <taxon>Vertebrata</taxon>
        <taxon>Euteleostomi</taxon>
        <taxon>Actinopterygii</taxon>
        <taxon>Chondrostei</taxon>
        <taxon>Acipenseriformes</taxon>
        <taxon>Acipenseridae</taxon>
        <taxon>Acipenser</taxon>
    </lineage>
</organism>